<keyword evidence="3 6" id="KW-0812">Transmembrane</keyword>
<evidence type="ECO:0000256" key="2">
    <source>
        <dbReference type="ARBA" id="ARBA00006175"/>
    </source>
</evidence>
<dbReference type="Proteomes" id="UP001168972">
    <property type="component" value="Unassembled WGS sequence"/>
</dbReference>
<evidence type="ECO:0000256" key="1">
    <source>
        <dbReference type="ARBA" id="ARBA00004141"/>
    </source>
</evidence>
<evidence type="ECO:0000256" key="3">
    <source>
        <dbReference type="ARBA" id="ARBA00022692"/>
    </source>
</evidence>
<dbReference type="PANTHER" id="PTHR19139">
    <property type="entry name" value="AQUAPORIN TRANSPORTER"/>
    <property type="match status" value="1"/>
</dbReference>
<gene>
    <name evidence="7" type="ORF">PV327_005252</name>
</gene>
<dbReference type="PANTHER" id="PTHR19139:SF199">
    <property type="entry name" value="MIP17260P"/>
    <property type="match status" value="1"/>
</dbReference>
<dbReference type="GO" id="GO:0015267">
    <property type="term" value="F:channel activity"/>
    <property type="evidence" value="ECO:0007669"/>
    <property type="project" value="InterPro"/>
</dbReference>
<feature type="transmembrane region" description="Helical" evidence="6">
    <location>
        <begin position="20"/>
        <end position="48"/>
    </location>
</feature>
<dbReference type="Gene3D" id="1.20.1080.10">
    <property type="entry name" value="Glycerol uptake facilitator protein"/>
    <property type="match status" value="1"/>
</dbReference>
<comment type="subcellular location">
    <subcellularLocation>
        <location evidence="1">Membrane</location>
        <topology evidence="1">Multi-pass membrane protein</topology>
    </subcellularLocation>
</comment>
<comment type="caution">
    <text evidence="7">The sequence shown here is derived from an EMBL/GenBank/DDBJ whole genome shotgun (WGS) entry which is preliminary data.</text>
</comment>
<reference evidence="7" key="1">
    <citation type="journal article" date="2023" name="bioRxiv">
        <title>Scaffold-level genome assemblies of two parasitoid biocontrol wasps reveal the parthenogenesis mechanism and an associated novel virus.</title>
        <authorList>
            <person name="Inwood S."/>
            <person name="Skelly J."/>
            <person name="Guhlin J."/>
            <person name="Harrop T."/>
            <person name="Goldson S."/>
            <person name="Dearden P."/>
        </authorList>
    </citation>
    <scope>NUCLEOTIDE SEQUENCE</scope>
    <source>
        <strain evidence="7">Lincoln</strain>
        <tissue evidence="7">Whole body</tissue>
    </source>
</reference>
<dbReference type="AlphaFoldDB" id="A0AA39G1Q9"/>
<keyword evidence="5 6" id="KW-0472">Membrane</keyword>
<proteinExistence type="inferred from homology"/>
<evidence type="ECO:0000313" key="7">
    <source>
        <dbReference type="EMBL" id="KAK0179506.1"/>
    </source>
</evidence>
<sequence length="84" mass="9239">MGKSWKGPKDFLGLEEVAKVHFIVVLFAETLGTFLLVFIGCASCVTWNEMHPPSVLQIAFTFGLAVAALAQMLLLMENILMLLL</sequence>
<reference evidence="7" key="2">
    <citation type="submission" date="2023-03" db="EMBL/GenBank/DDBJ databases">
        <authorList>
            <person name="Inwood S.N."/>
            <person name="Skelly J.G."/>
            <person name="Guhlin J."/>
            <person name="Harrop T.W.R."/>
            <person name="Goldson S.G."/>
            <person name="Dearden P.K."/>
        </authorList>
    </citation>
    <scope>NUCLEOTIDE SEQUENCE</scope>
    <source>
        <strain evidence="7">Lincoln</strain>
        <tissue evidence="7">Whole body</tissue>
    </source>
</reference>
<dbReference type="GO" id="GO:0005886">
    <property type="term" value="C:plasma membrane"/>
    <property type="evidence" value="ECO:0007669"/>
    <property type="project" value="TreeGrafter"/>
</dbReference>
<keyword evidence="8" id="KW-1185">Reference proteome</keyword>
<comment type="similarity">
    <text evidence="2">Belongs to the MIP/aquaporin (TC 1.A.8) family.</text>
</comment>
<evidence type="ECO:0000256" key="6">
    <source>
        <dbReference type="SAM" id="Phobius"/>
    </source>
</evidence>
<dbReference type="SUPFAM" id="SSF81338">
    <property type="entry name" value="Aquaporin-like"/>
    <property type="match status" value="1"/>
</dbReference>
<protein>
    <submittedName>
        <fullName evidence="7">Uncharacterized protein</fullName>
    </submittedName>
</protein>
<keyword evidence="4 6" id="KW-1133">Transmembrane helix</keyword>
<feature type="transmembrane region" description="Helical" evidence="6">
    <location>
        <begin position="54"/>
        <end position="75"/>
    </location>
</feature>
<dbReference type="InterPro" id="IPR034294">
    <property type="entry name" value="Aquaporin_transptr"/>
</dbReference>
<accession>A0AA39G1Q9</accession>
<evidence type="ECO:0000256" key="5">
    <source>
        <dbReference type="ARBA" id="ARBA00023136"/>
    </source>
</evidence>
<dbReference type="EMBL" id="JAQQBR010000003">
    <property type="protein sequence ID" value="KAK0179506.1"/>
    <property type="molecule type" value="Genomic_DNA"/>
</dbReference>
<organism evidence="7 8">
    <name type="scientific">Microctonus hyperodae</name>
    <name type="common">Parasitoid wasp</name>
    <dbReference type="NCBI Taxonomy" id="165561"/>
    <lineage>
        <taxon>Eukaryota</taxon>
        <taxon>Metazoa</taxon>
        <taxon>Ecdysozoa</taxon>
        <taxon>Arthropoda</taxon>
        <taxon>Hexapoda</taxon>
        <taxon>Insecta</taxon>
        <taxon>Pterygota</taxon>
        <taxon>Neoptera</taxon>
        <taxon>Endopterygota</taxon>
        <taxon>Hymenoptera</taxon>
        <taxon>Apocrita</taxon>
        <taxon>Ichneumonoidea</taxon>
        <taxon>Braconidae</taxon>
        <taxon>Euphorinae</taxon>
        <taxon>Microctonus</taxon>
    </lineage>
</organism>
<dbReference type="InterPro" id="IPR023271">
    <property type="entry name" value="Aquaporin-like"/>
</dbReference>
<evidence type="ECO:0000256" key="4">
    <source>
        <dbReference type="ARBA" id="ARBA00022989"/>
    </source>
</evidence>
<dbReference type="Pfam" id="PF00230">
    <property type="entry name" value="MIP"/>
    <property type="match status" value="1"/>
</dbReference>
<evidence type="ECO:0000313" key="8">
    <source>
        <dbReference type="Proteomes" id="UP001168972"/>
    </source>
</evidence>
<name>A0AA39G1Q9_MICHY</name>
<dbReference type="InterPro" id="IPR000425">
    <property type="entry name" value="MIP"/>
</dbReference>